<dbReference type="InterPro" id="IPR050312">
    <property type="entry name" value="IolE/XylAMocC-like"/>
</dbReference>
<accession>A0A431UU31</accession>
<sequence length="266" mass="30300">MKIFISDLVLLGQDPVSNVRVLKENGFNDIEIMMDGAFWDNSQEERFELVQELKKFEVNYTVHPPAWDINLTSETKYIRDASFQAYADAIEFAGWLGASHVVIHPGFTFAPEFDKKVAIKHAKESIIELCELANHANVKLAIENVGYNGTSILTIEEYVEFLKEVPEEAGYLIDVGHAQLNGWDIASVIRQTSSRLIALHLHDNDGQGDLHLPIGKGVIEWEVIFHELRDLNLEISYILEYGQNTSLEYLKTGQERLKNELSWKLI</sequence>
<feature type="domain" description="Xylose isomerase-like TIM barrel" evidence="1">
    <location>
        <begin position="20"/>
        <end position="258"/>
    </location>
</feature>
<dbReference type="SMART" id="SM00518">
    <property type="entry name" value="AP2Ec"/>
    <property type="match status" value="1"/>
</dbReference>
<evidence type="ECO:0000259" key="1">
    <source>
        <dbReference type="Pfam" id="PF01261"/>
    </source>
</evidence>
<dbReference type="SUPFAM" id="SSF51658">
    <property type="entry name" value="Xylose isomerase-like"/>
    <property type="match status" value="1"/>
</dbReference>
<keyword evidence="2" id="KW-0413">Isomerase</keyword>
<name>A0A431UU31_9BACI</name>
<dbReference type="InterPro" id="IPR036237">
    <property type="entry name" value="Xyl_isomerase-like_sf"/>
</dbReference>
<evidence type="ECO:0000313" key="3">
    <source>
        <dbReference type="Proteomes" id="UP000276349"/>
    </source>
</evidence>
<dbReference type="OrthoDB" id="110795at2"/>
<dbReference type="GO" id="GO:0016853">
    <property type="term" value="F:isomerase activity"/>
    <property type="evidence" value="ECO:0007669"/>
    <property type="project" value="UniProtKB-KW"/>
</dbReference>
<dbReference type="InterPro" id="IPR001719">
    <property type="entry name" value="AP_endonuc_2"/>
</dbReference>
<reference evidence="2 3" key="1">
    <citation type="submission" date="2018-12" db="EMBL/GenBank/DDBJ databases">
        <authorList>
            <person name="Yu L."/>
        </authorList>
    </citation>
    <scope>NUCLEOTIDE SEQUENCE [LARGE SCALE GENOMIC DNA]</scope>
    <source>
        <strain evidence="2 3">S5H2222</strain>
    </source>
</reference>
<dbReference type="PANTHER" id="PTHR12110:SF21">
    <property type="entry name" value="XYLOSE ISOMERASE-LIKE TIM BARREL DOMAIN-CONTAINING PROTEIN"/>
    <property type="match status" value="1"/>
</dbReference>
<dbReference type="Proteomes" id="UP000276349">
    <property type="component" value="Unassembled WGS sequence"/>
</dbReference>
<keyword evidence="3" id="KW-1185">Reference proteome</keyword>
<dbReference type="AlphaFoldDB" id="A0A431UU31"/>
<dbReference type="Gene3D" id="3.20.20.150">
    <property type="entry name" value="Divalent-metal-dependent TIM barrel enzymes"/>
    <property type="match status" value="1"/>
</dbReference>
<dbReference type="Pfam" id="PF01261">
    <property type="entry name" value="AP_endonuc_2"/>
    <property type="match status" value="1"/>
</dbReference>
<dbReference type="GO" id="GO:0003677">
    <property type="term" value="F:DNA binding"/>
    <property type="evidence" value="ECO:0007669"/>
    <property type="project" value="InterPro"/>
</dbReference>
<evidence type="ECO:0000313" key="2">
    <source>
        <dbReference type="EMBL" id="RTQ93785.1"/>
    </source>
</evidence>
<dbReference type="PANTHER" id="PTHR12110">
    <property type="entry name" value="HYDROXYPYRUVATE ISOMERASE"/>
    <property type="match status" value="1"/>
</dbReference>
<proteinExistence type="predicted"/>
<dbReference type="RefSeq" id="WP_126293838.1">
    <property type="nucleotide sequence ID" value="NZ_CP155468.1"/>
</dbReference>
<dbReference type="GO" id="GO:0008270">
    <property type="term" value="F:zinc ion binding"/>
    <property type="evidence" value="ECO:0007669"/>
    <property type="project" value="InterPro"/>
</dbReference>
<dbReference type="GO" id="GO:0006281">
    <property type="term" value="P:DNA repair"/>
    <property type="evidence" value="ECO:0007669"/>
    <property type="project" value="InterPro"/>
</dbReference>
<organism evidence="2 3">
    <name type="scientific">Lysinibacillus telephonicus</name>
    <dbReference type="NCBI Taxonomy" id="1714840"/>
    <lineage>
        <taxon>Bacteria</taxon>
        <taxon>Bacillati</taxon>
        <taxon>Bacillota</taxon>
        <taxon>Bacilli</taxon>
        <taxon>Bacillales</taxon>
        <taxon>Bacillaceae</taxon>
        <taxon>Lysinibacillus</taxon>
    </lineage>
</organism>
<protein>
    <submittedName>
        <fullName evidence="2">Sugar phosphate isomerase/epimerase</fullName>
    </submittedName>
</protein>
<comment type="caution">
    <text evidence="2">The sequence shown here is derived from an EMBL/GenBank/DDBJ whole genome shotgun (WGS) entry which is preliminary data.</text>
</comment>
<gene>
    <name evidence="2" type="ORF">EKG35_07565</name>
</gene>
<dbReference type="InterPro" id="IPR013022">
    <property type="entry name" value="Xyl_isomerase-like_TIM-brl"/>
</dbReference>
<dbReference type="EMBL" id="RXNR01000016">
    <property type="protein sequence ID" value="RTQ93785.1"/>
    <property type="molecule type" value="Genomic_DNA"/>
</dbReference>